<name>A0A448XMD9_9PLAT</name>
<organism evidence="2 3">
    <name type="scientific">Protopolystoma xenopodis</name>
    <dbReference type="NCBI Taxonomy" id="117903"/>
    <lineage>
        <taxon>Eukaryota</taxon>
        <taxon>Metazoa</taxon>
        <taxon>Spiralia</taxon>
        <taxon>Lophotrochozoa</taxon>
        <taxon>Platyhelminthes</taxon>
        <taxon>Monogenea</taxon>
        <taxon>Polyopisthocotylea</taxon>
        <taxon>Polystomatidea</taxon>
        <taxon>Polystomatidae</taxon>
        <taxon>Protopolystoma</taxon>
    </lineage>
</organism>
<feature type="compositionally biased region" description="Polar residues" evidence="1">
    <location>
        <begin position="191"/>
        <end position="215"/>
    </location>
</feature>
<sequence>MSLGLHQSECCDKAKRLQNNVIHPSFSGEFNQLIPLFLFPSTDCCVLSGSNESLLWPCATSLPAQPLDGSQFSAAFSSASSTPSLSGMGLRSVSATGATSRQANSNGFPAPPDINSSSICPIKHRHQQHLSVPNSANVGLLPVPSSTGEPNLSDAADNPCSSVCVDAHWNAGGKGDDSVGEGCRATDRLSLMNQHQRQNQPQHKSPAQLQQHQSS</sequence>
<evidence type="ECO:0000313" key="3">
    <source>
        <dbReference type="Proteomes" id="UP000784294"/>
    </source>
</evidence>
<keyword evidence="3" id="KW-1185">Reference proteome</keyword>
<proteinExistence type="predicted"/>
<gene>
    <name evidence="2" type="ORF">PXEA_LOCUS33602</name>
</gene>
<comment type="caution">
    <text evidence="2">The sequence shown here is derived from an EMBL/GenBank/DDBJ whole genome shotgun (WGS) entry which is preliminary data.</text>
</comment>
<feature type="region of interest" description="Disordered" evidence="1">
    <location>
        <begin position="81"/>
        <end position="112"/>
    </location>
</feature>
<feature type="compositionally biased region" description="Polar residues" evidence="1">
    <location>
        <begin position="93"/>
        <end position="107"/>
    </location>
</feature>
<dbReference type="AlphaFoldDB" id="A0A448XMD9"/>
<dbReference type="Proteomes" id="UP000784294">
    <property type="component" value="Unassembled WGS sequence"/>
</dbReference>
<dbReference type="EMBL" id="CAAALY010263910">
    <property type="protein sequence ID" value="VEL40162.1"/>
    <property type="molecule type" value="Genomic_DNA"/>
</dbReference>
<accession>A0A448XMD9</accession>
<evidence type="ECO:0000256" key="1">
    <source>
        <dbReference type="SAM" id="MobiDB-lite"/>
    </source>
</evidence>
<protein>
    <submittedName>
        <fullName evidence="2">Uncharacterized protein</fullName>
    </submittedName>
</protein>
<reference evidence="2" key="1">
    <citation type="submission" date="2018-11" db="EMBL/GenBank/DDBJ databases">
        <authorList>
            <consortium name="Pathogen Informatics"/>
        </authorList>
    </citation>
    <scope>NUCLEOTIDE SEQUENCE</scope>
</reference>
<feature type="non-terminal residue" evidence="2">
    <location>
        <position position="1"/>
    </location>
</feature>
<feature type="region of interest" description="Disordered" evidence="1">
    <location>
        <begin position="174"/>
        <end position="215"/>
    </location>
</feature>
<evidence type="ECO:0000313" key="2">
    <source>
        <dbReference type="EMBL" id="VEL40162.1"/>
    </source>
</evidence>